<comment type="caution">
    <text evidence="9">The sequence shown here is derived from an EMBL/GenBank/DDBJ whole genome shotgun (WGS) entry which is preliminary data.</text>
</comment>
<evidence type="ECO:0000256" key="4">
    <source>
        <dbReference type="ARBA" id="ARBA00022833"/>
    </source>
</evidence>
<dbReference type="Gene3D" id="3.40.50.620">
    <property type="entry name" value="HUPs"/>
    <property type="match status" value="1"/>
</dbReference>
<evidence type="ECO:0000256" key="3">
    <source>
        <dbReference type="ARBA" id="ARBA00022741"/>
    </source>
</evidence>
<evidence type="ECO:0000313" key="9">
    <source>
        <dbReference type="EMBL" id="MFC7336690.1"/>
    </source>
</evidence>
<dbReference type="RefSeq" id="WP_379710233.1">
    <property type="nucleotide sequence ID" value="NZ_JBHTBS010000002.1"/>
</dbReference>
<dbReference type="PRINTS" id="PR00987">
    <property type="entry name" value="TRNASYNTHGLU"/>
</dbReference>
<keyword evidence="5 7" id="KW-0067">ATP-binding</keyword>
<dbReference type="Proteomes" id="UP001596472">
    <property type="component" value="Unassembled WGS sequence"/>
</dbReference>
<name>A0ABW2L6D2_9BACT</name>
<keyword evidence="1 7" id="KW-0436">Ligase</keyword>
<evidence type="ECO:0000313" key="10">
    <source>
        <dbReference type="Proteomes" id="UP001596472"/>
    </source>
</evidence>
<reference evidence="10" key="1">
    <citation type="journal article" date="2019" name="Int. J. Syst. Evol. Microbiol.">
        <title>The Global Catalogue of Microorganisms (GCM) 10K type strain sequencing project: providing services to taxonomists for standard genome sequencing and annotation.</title>
        <authorList>
            <consortium name="The Broad Institute Genomics Platform"/>
            <consortium name="The Broad Institute Genome Sequencing Center for Infectious Disease"/>
            <person name="Wu L."/>
            <person name="Ma J."/>
        </authorList>
    </citation>
    <scope>NUCLEOTIDE SEQUENCE [LARGE SCALE GENOMIC DNA]</scope>
    <source>
        <strain evidence="10">CGMCC 4.1467</strain>
    </source>
</reference>
<dbReference type="EC" id="6.1.1.-" evidence="9"/>
<dbReference type="SUPFAM" id="SSF52374">
    <property type="entry name" value="Nucleotidylyl transferase"/>
    <property type="match status" value="1"/>
</dbReference>
<evidence type="ECO:0000256" key="2">
    <source>
        <dbReference type="ARBA" id="ARBA00022723"/>
    </source>
</evidence>
<dbReference type="InterPro" id="IPR014729">
    <property type="entry name" value="Rossmann-like_a/b/a_fold"/>
</dbReference>
<dbReference type="PANTHER" id="PTHR43311">
    <property type="entry name" value="GLUTAMATE--TRNA LIGASE"/>
    <property type="match status" value="1"/>
</dbReference>
<organism evidence="9 10">
    <name type="scientific">Haloferula chungangensis</name>
    <dbReference type="NCBI Taxonomy" id="1048331"/>
    <lineage>
        <taxon>Bacteria</taxon>
        <taxon>Pseudomonadati</taxon>
        <taxon>Verrucomicrobiota</taxon>
        <taxon>Verrucomicrobiia</taxon>
        <taxon>Verrucomicrobiales</taxon>
        <taxon>Verrucomicrobiaceae</taxon>
        <taxon>Haloferula</taxon>
    </lineage>
</organism>
<dbReference type="InterPro" id="IPR049940">
    <property type="entry name" value="GluQ/Sye"/>
</dbReference>
<evidence type="ECO:0000256" key="7">
    <source>
        <dbReference type="RuleBase" id="RU363037"/>
    </source>
</evidence>
<dbReference type="InterPro" id="IPR000924">
    <property type="entry name" value="Glu/Gln-tRNA-synth"/>
</dbReference>
<evidence type="ECO:0000256" key="1">
    <source>
        <dbReference type="ARBA" id="ARBA00022598"/>
    </source>
</evidence>
<dbReference type="GO" id="GO:0016874">
    <property type="term" value="F:ligase activity"/>
    <property type="evidence" value="ECO:0007669"/>
    <property type="project" value="UniProtKB-KW"/>
</dbReference>
<gene>
    <name evidence="9" type="primary">gluQRS</name>
    <name evidence="9" type="ORF">ACFQY0_05845</name>
</gene>
<sequence>MTVTRFAPSPTGLLHTGHAYAAKVAHDLAKESGGQFLLRFEDIDSTRVREEYYEAIEEDLLWLGLEWDDAPLRQSDRLEAYGDALDRLRELGLVYPCFCTRREIEEEITRMASAPHGPEGPLYPGTCRALTLAESHDRIASGELPAWRLHATAAARVTGPLTFSDRRFGSVQVDPTALGDVVLARKDIGTSYHLAVVVDDAFQKVTRVTRGEDLLASTHIHRMLQSLLEFPEPEYFHHALITDEHGQRLAKRDRSRTIRSLRECGDSPSRIFASFPK</sequence>
<evidence type="ECO:0000256" key="5">
    <source>
        <dbReference type="ARBA" id="ARBA00022840"/>
    </source>
</evidence>
<evidence type="ECO:0000256" key="6">
    <source>
        <dbReference type="ARBA" id="ARBA00023146"/>
    </source>
</evidence>
<keyword evidence="10" id="KW-1185">Reference proteome</keyword>
<proteinExistence type="inferred from homology"/>
<dbReference type="InterPro" id="IPR020058">
    <property type="entry name" value="Glu/Gln-tRNA-synth_Ib_cat-dom"/>
</dbReference>
<keyword evidence="6 7" id="KW-0030">Aminoacyl-tRNA synthetase</keyword>
<evidence type="ECO:0000259" key="8">
    <source>
        <dbReference type="Pfam" id="PF00749"/>
    </source>
</evidence>
<accession>A0ABW2L6D2</accession>
<dbReference type="PANTHER" id="PTHR43311:SF1">
    <property type="entry name" value="GLUTAMYL-Q TRNA(ASP) SYNTHETASE"/>
    <property type="match status" value="1"/>
</dbReference>
<feature type="domain" description="Glutamyl/glutaminyl-tRNA synthetase class Ib catalytic" evidence="8">
    <location>
        <begin position="3"/>
        <end position="272"/>
    </location>
</feature>
<dbReference type="NCBIfam" id="NF004315">
    <property type="entry name" value="PRK05710.1-4"/>
    <property type="match status" value="1"/>
</dbReference>
<protein>
    <submittedName>
        <fullName evidence="9">tRNA glutamyl-Q(34) synthetase GluQRS</fullName>
        <ecNumber evidence="9">6.1.1.-</ecNumber>
    </submittedName>
</protein>
<dbReference type="EMBL" id="JBHTBS010000002">
    <property type="protein sequence ID" value="MFC7336690.1"/>
    <property type="molecule type" value="Genomic_DNA"/>
</dbReference>
<keyword evidence="4" id="KW-0862">Zinc</keyword>
<comment type="similarity">
    <text evidence="7">Belongs to the class-I aminoacyl-tRNA synthetase family.</text>
</comment>
<keyword evidence="3 7" id="KW-0547">Nucleotide-binding</keyword>
<dbReference type="Pfam" id="PF00749">
    <property type="entry name" value="tRNA-synt_1c"/>
    <property type="match status" value="1"/>
</dbReference>
<keyword evidence="7" id="KW-0648">Protein biosynthesis</keyword>
<keyword evidence="2" id="KW-0479">Metal-binding</keyword>